<dbReference type="PROSITE" id="PS50158">
    <property type="entry name" value="ZF_CCHC"/>
    <property type="match status" value="1"/>
</dbReference>
<name>A0A8C5Q038_9ANUR</name>
<keyword evidence="1" id="KW-0378">Hydrolase</keyword>
<dbReference type="GO" id="GO:0006508">
    <property type="term" value="P:proteolysis"/>
    <property type="evidence" value="ECO:0007669"/>
    <property type="project" value="InterPro"/>
</dbReference>
<feature type="region of interest" description="Disordered" evidence="3">
    <location>
        <begin position="374"/>
        <end position="393"/>
    </location>
</feature>
<organism evidence="6 7">
    <name type="scientific">Leptobrachium leishanense</name>
    <name type="common">Leishan spiny toad</name>
    <dbReference type="NCBI Taxonomy" id="445787"/>
    <lineage>
        <taxon>Eukaryota</taxon>
        <taxon>Metazoa</taxon>
        <taxon>Chordata</taxon>
        <taxon>Craniata</taxon>
        <taxon>Vertebrata</taxon>
        <taxon>Euteleostomi</taxon>
        <taxon>Amphibia</taxon>
        <taxon>Batrachia</taxon>
        <taxon>Anura</taxon>
        <taxon>Pelobatoidea</taxon>
        <taxon>Megophryidae</taxon>
        <taxon>Leptobrachium</taxon>
    </lineage>
</organism>
<evidence type="ECO:0000256" key="2">
    <source>
        <dbReference type="PROSITE-ProRule" id="PRU00047"/>
    </source>
</evidence>
<dbReference type="InterPro" id="IPR001969">
    <property type="entry name" value="Aspartic_peptidase_AS"/>
</dbReference>
<accession>A0A8C5Q038</accession>
<dbReference type="Ensembl" id="ENSLLET00000031097.1">
    <property type="protein sequence ID" value="ENSLLEP00000029938.1"/>
    <property type="gene ID" value="ENSLLEG00000018996.1"/>
</dbReference>
<dbReference type="OrthoDB" id="425619at2759"/>
<keyword evidence="2" id="KW-0863">Zinc-finger</keyword>
<protein>
    <recommendedName>
        <fullName evidence="8">CCHC-type domain-containing protein</fullName>
    </recommendedName>
</protein>
<feature type="domain" description="CCHC-type" evidence="4">
    <location>
        <begin position="399"/>
        <end position="415"/>
    </location>
</feature>
<keyword evidence="2" id="KW-0479">Metal-binding</keyword>
<dbReference type="InterPro" id="IPR021109">
    <property type="entry name" value="Peptidase_aspartic_dom_sf"/>
</dbReference>
<dbReference type="SUPFAM" id="SSF57756">
    <property type="entry name" value="Retrovirus zinc finger-like domains"/>
    <property type="match status" value="1"/>
</dbReference>
<dbReference type="Gene3D" id="4.10.60.10">
    <property type="entry name" value="Zinc finger, CCHC-type"/>
    <property type="match status" value="1"/>
</dbReference>
<dbReference type="InterPro" id="IPR048270">
    <property type="entry name" value="PNMA_C"/>
</dbReference>
<dbReference type="PROSITE" id="PS50175">
    <property type="entry name" value="ASP_PROT_RETROV"/>
    <property type="match status" value="1"/>
</dbReference>
<feature type="region of interest" description="Disordered" evidence="3">
    <location>
        <begin position="447"/>
        <end position="527"/>
    </location>
</feature>
<evidence type="ECO:0000313" key="7">
    <source>
        <dbReference type="Proteomes" id="UP000694569"/>
    </source>
</evidence>
<dbReference type="Pfam" id="PF14893">
    <property type="entry name" value="PNMA"/>
    <property type="match status" value="1"/>
</dbReference>
<evidence type="ECO:0000259" key="4">
    <source>
        <dbReference type="PROSITE" id="PS50158"/>
    </source>
</evidence>
<dbReference type="GeneTree" id="ENSGT01030000234522"/>
<dbReference type="SUPFAM" id="SSF50630">
    <property type="entry name" value="Acid proteases"/>
    <property type="match status" value="1"/>
</dbReference>
<dbReference type="InterPro" id="IPR036875">
    <property type="entry name" value="Znf_CCHC_sf"/>
</dbReference>
<evidence type="ECO:0000256" key="1">
    <source>
        <dbReference type="ARBA" id="ARBA00022801"/>
    </source>
</evidence>
<dbReference type="PANTHER" id="PTHR23095">
    <property type="entry name" value="PARANEOPLASTIC ANTIGEN"/>
    <property type="match status" value="1"/>
</dbReference>
<dbReference type="AlphaFoldDB" id="A0A8C5Q038"/>
<feature type="domain" description="Peptidase A2" evidence="5">
    <location>
        <begin position="544"/>
        <end position="583"/>
    </location>
</feature>
<evidence type="ECO:0000259" key="5">
    <source>
        <dbReference type="PROSITE" id="PS50175"/>
    </source>
</evidence>
<dbReference type="Proteomes" id="UP000694569">
    <property type="component" value="Unplaced"/>
</dbReference>
<dbReference type="InterPro" id="IPR001995">
    <property type="entry name" value="Peptidase_A2_cat"/>
</dbReference>
<proteinExistence type="predicted"/>
<keyword evidence="7" id="KW-1185">Reference proteome</keyword>
<dbReference type="PROSITE" id="PS00141">
    <property type="entry name" value="ASP_PROTEASE"/>
    <property type="match status" value="1"/>
</dbReference>
<evidence type="ECO:0000313" key="6">
    <source>
        <dbReference type="Ensembl" id="ENSLLEP00000029938.1"/>
    </source>
</evidence>
<reference evidence="6" key="1">
    <citation type="submission" date="2025-08" db="UniProtKB">
        <authorList>
            <consortium name="Ensembl"/>
        </authorList>
    </citation>
    <scope>IDENTIFICATION</scope>
</reference>
<reference evidence="6" key="2">
    <citation type="submission" date="2025-09" db="UniProtKB">
        <authorList>
            <consortium name="Ensembl"/>
        </authorList>
    </citation>
    <scope>IDENTIFICATION</scope>
</reference>
<dbReference type="SMART" id="SM00343">
    <property type="entry name" value="ZnF_C2HC"/>
    <property type="match status" value="1"/>
</dbReference>
<dbReference type="CDD" id="cd00303">
    <property type="entry name" value="retropepsin_like"/>
    <property type="match status" value="1"/>
</dbReference>
<sequence length="809" mass="89153">MDPDTAAEWCGEHSSQLACCIVMDIPADTWAEDQIRQAVATLAPDHRGLILDIKKNPDTSHTHVLLEWRKGIPACFQGASVKLTGEVEVQLIQPSTPRGDHENVPDVTPTTGFPPATFFTTMGKLVETLAKNSTASPNYGYRKLRFYSGKVPVPTGEEDFETWIDQAVQAVEEWEVADTVKRQRLIESLRGPASEVIRNLKRDKPGCTAAEYLEALQENFGGVEDCAELIHKFSHTYQKEGEELSTYVWRLDKIIHQVILKRGMEPSRASKALLDQVFKGALPLDPIMLKFQTRYQNTRLTYSKLIKAIREEEALIQAKKVANTSYTVFTAEVGTLSVADAANIQTEVLALKTQMLQMMELMTSRLAEDPRTEGVAVASNRGSPRELQEGNMPTLPRKKCFGCGEIGHFRAQCPQGRVEKETGRRTSKSCGETVVRPAGGKLQRVLVREQTRGPKIETRSKNQARARGPKVRPTAEPARTERVIPLASGPTSWGGNAHPKPTRAKKKARVQQTGSKRPDTATKFPDQLIGPSPIVPIRVEGVYTKALLDSGAQVTLIYKDFYEKHLKHIPLQELKDLEIWGIGTEKLPYDGYLQVKLEIGSEVIGQSGGCDALAIVCPRPPGANRSSLIVGTNTDLVRRLLTPIVVEEGSTQGVHPMLRPVYQRMVEERKAPAEVGRLWRLGGTEKVLQAGEVASFRVSVKLNGSRPGPYVVLGTDVSHGSEIGVEVIPEIISTKALKRTRGRVSVSVCNVTDSPVVLKARMPIGQVESATPLSTDLGGGVDKEISDERFYPKRPPSHLSGRNVFSLKF</sequence>
<dbReference type="GO" id="GO:0003676">
    <property type="term" value="F:nucleic acid binding"/>
    <property type="evidence" value="ECO:0007669"/>
    <property type="project" value="InterPro"/>
</dbReference>
<dbReference type="Gene3D" id="2.40.70.10">
    <property type="entry name" value="Acid Proteases"/>
    <property type="match status" value="1"/>
</dbReference>
<evidence type="ECO:0000256" key="3">
    <source>
        <dbReference type="SAM" id="MobiDB-lite"/>
    </source>
</evidence>
<dbReference type="PANTHER" id="PTHR23095:SF17">
    <property type="entry name" value="PARANEOPLASTIC ANTIGEN MA1"/>
    <property type="match status" value="1"/>
</dbReference>
<dbReference type="GO" id="GO:0008270">
    <property type="term" value="F:zinc ion binding"/>
    <property type="evidence" value="ECO:0007669"/>
    <property type="project" value="UniProtKB-KW"/>
</dbReference>
<dbReference type="InterPro" id="IPR001878">
    <property type="entry name" value="Znf_CCHC"/>
</dbReference>
<dbReference type="InterPro" id="IPR026523">
    <property type="entry name" value="PNMA"/>
</dbReference>
<keyword evidence="2" id="KW-0862">Zinc</keyword>
<feature type="compositionally biased region" description="Basic and acidic residues" evidence="3">
    <location>
        <begin position="447"/>
        <end position="460"/>
    </location>
</feature>
<feature type="compositionally biased region" description="Basic residues" evidence="3">
    <location>
        <begin position="500"/>
        <end position="509"/>
    </location>
</feature>
<evidence type="ECO:0008006" key="8">
    <source>
        <dbReference type="Google" id="ProtNLM"/>
    </source>
</evidence>
<dbReference type="GO" id="GO:0004190">
    <property type="term" value="F:aspartic-type endopeptidase activity"/>
    <property type="evidence" value="ECO:0007669"/>
    <property type="project" value="InterPro"/>
</dbReference>